<organism evidence="1 2">
    <name type="scientific">Salix suchowensis</name>
    <dbReference type="NCBI Taxonomy" id="1278906"/>
    <lineage>
        <taxon>Eukaryota</taxon>
        <taxon>Viridiplantae</taxon>
        <taxon>Streptophyta</taxon>
        <taxon>Embryophyta</taxon>
        <taxon>Tracheophyta</taxon>
        <taxon>Spermatophyta</taxon>
        <taxon>Magnoliopsida</taxon>
        <taxon>eudicotyledons</taxon>
        <taxon>Gunneridae</taxon>
        <taxon>Pentapetalae</taxon>
        <taxon>rosids</taxon>
        <taxon>fabids</taxon>
        <taxon>Malpighiales</taxon>
        <taxon>Salicaceae</taxon>
        <taxon>Saliceae</taxon>
        <taxon>Salix</taxon>
    </lineage>
</organism>
<reference evidence="1" key="2">
    <citation type="journal article" date="2023" name="Int. J. Mol. Sci.">
        <title>De Novo Assembly and Annotation of 11 Diverse Shrub Willow (Salix) Genomes Reveals Novel Gene Organization in Sex-Linked Regions.</title>
        <authorList>
            <person name="Hyden B."/>
            <person name="Feng K."/>
            <person name="Yates T.B."/>
            <person name="Jawdy S."/>
            <person name="Cereghino C."/>
            <person name="Smart L.B."/>
            <person name="Muchero W."/>
        </authorList>
    </citation>
    <scope>NUCLEOTIDE SEQUENCE</scope>
    <source>
        <tissue evidence="1">Shoot tip</tissue>
    </source>
</reference>
<dbReference type="Proteomes" id="UP001141253">
    <property type="component" value="Chromosome 1"/>
</dbReference>
<sequence>MNPRHPFPQINFTRSIPDTSLLQFHRKIISGSKTHQ</sequence>
<evidence type="ECO:0000313" key="2">
    <source>
        <dbReference type="Proteomes" id="UP001141253"/>
    </source>
</evidence>
<reference evidence="1" key="1">
    <citation type="submission" date="2022-10" db="EMBL/GenBank/DDBJ databases">
        <authorList>
            <person name="Hyden B.L."/>
            <person name="Feng K."/>
            <person name="Yates T."/>
            <person name="Jawdy S."/>
            <person name="Smart L.B."/>
            <person name="Muchero W."/>
        </authorList>
    </citation>
    <scope>NUCLEOTIDE SEQUENCE</scope>
    <source>
        <tissue evidence="1">Shoot tip</tissue>
    </source>
</reference>
<gene>
    <name evidence="1" type="ORF">OIU77_023735</name>
</gene>
<feature type="non-terminal residue" evidence="1">
    <location>
        <position position="36"/>
    </location>
</feature>
<keyword evidence="2" id="KW-1185">Reference proteome</keyword>
<dbReference type="EMBL" id="JAPFFI010000005">
    <property type="protein sequence ID" value="KAJ6394585.1"/>
    <property type="molecule type" value="Genomic_DNA"/>
</dbReference>
<proteinExistence type="predicted"/>
<accession>A0ABQ9C7Z1</accession>
<name>A0ABQ9C7Z1_9ROSI</name>
<comment type="caution">
    <text evidence="1">The sequence shown here is derived from an EMBL/GenBank/DDBJ whole genome shotgun (WGS) entry which is preliminary data.</text>
</comment>
<protein>
    <submittedName>
        <fullName evidence="1">Uncharacterized protein</fullName>
    </submittedName>
</protein>
<evidence type="ECO:0000313" key="1">
    <source>
        <dbReference type="EMBL" id="KAJ6394585.1"/>
    </source>
</evidence>